<protein>
    <submittedName>
        <fullName evidence="2">Bax protein</fullName>
    </submittedName>
</protein>
<dbReference type="Proteomes" id="UP000199527">
    <property type="component" value="Unassembled WGS sequence"/>
</dbReference>
<name>A0A1G8S3N6_9GAMM</name>
<evidence type="ECO:0000313" key="2">
    <source>
        <dbReference type="EMBL" id="SDJ23813.1"/>
    </source>
</evidence>
<dbReference type="AlphaFoldDB" id="A0A1G8S3N6"/>
<feature type="domain" description="Mannosyl-glycoprotein endo-beta-N-acetylglucosamidase-like" evidence="1">
    <location>
        <begin position="127"/>
        <end position="257"/>
    </location>
</feature>
<dbReference type="InterPro" id="IPR002901">
    <property type="entry name" value="MGlyc_endo_b_GlcNAc-like_dom"/>
</dbReference>
<dbReference type="GO" id="GO:0004040">
    <property type="term" value="F:amidase activity"/>
    <property type="evidence" value="ECO:0007669"/>
    <property type="project" value="InterPro"/>
</dbReference>
<accession>A0A1G8S3N6</accession>
<evidence type="ECO:0000259" key="1">
    <source>
        <dbReference type="Pfam" id="PF01832"/>
    </source>
</evidence>
<dbReference type="PANTHER" id="PTHR40572:SF1">
    <property type="entry name" value="PROTEIN BAX"/>
    <property type="match status" value="1"/>
</dbReference>
<reference evidence="3" key="1">
    <citation type="submission" date="2016-10" db="EMBL/GenBank/DDBJ databases">
        <authorList>
            <person name="Varghese N."/>
            <person name="Submissions S."/>
        </authorList>
    </citation>
    <scope>NUCLEOTIDE SEQUENCE [LARGE SCALE GENOMIC DNA]</scope>
    <source>
        <strain evidence="3">DSM 23317</strain>
    </source>
</reference>
<proteinExistence type="predicted"/>
<dbReference type="PANTHER" id="PTHR40572">
    <property type="entry name" value="PROTEIN BAX"/>
    <property type="match status" value="1"/>
</dbReference>
<dbReference type="OrthoDB" id="9788155at2"/>
<gene>
    <name evidence="2" type="ORF">SAMN04488540_10661</name>
</gene>
<organism evidence="2 3">
    <name type="scientific">Ferrimonas sediminum</name>
    <dbReference type="NCBI Taxonomy" id="718193"/>
    <lineage>
        <taxon>Bacteria</taxon>
        <taxon>Pseudomonadati</taxon>
        <taxon>Pseudomonadota</taxon>
        <taxon>Gammaproteobacteria</taxon>
        <taxon>Alteromonadales</taxon>
        <taxon>Ferrimonadaceae</taxon>
        <taxon>Ferrimonas</taxon>
    </lineage>
</organism>
<keyword evidence="3" id="KW-1185">Reference proteome</keyword>
<dbReference type="Pfam" id="PF01832">
    <property type="entry name" value="Glucosaminidase"/>
    <property type="match status" value="1"/>
</dbReference>
<dbReference type="InterPro" id="IPR053195">
    <property type="entry name" value="Bax-like"/>
</dbReference>
<dbReference type="RefSeq" id="WP_090364973.1">
    <property type="nucleotide sequence ID" value="NZ_FNEM01000006.1"/>
</dbReference>
<sequence>MRPLAGIIIALGLVASGVLLVQVMLDQPSSRQSGLPIQPNESVKRLPDFAEIADVKEKKKAFFNYLRPEVELVNQRIDSQRQFLLQLQSRLEQGRTIGQAEMNQADLIAREYGYDLRQLSLETLEPLLKRVDTLPVEMVLVQAANETGWGSSRFARDGLNFFGQWCFKAGCGLVPLSRDSGRNHEVAKFDSVGASVASYVRNLNSNPAYQELRDIRFDLRQQQMDVTAAALIPGLIRYSERKQAYIDELLQMLETNQRYM</sequence>
<dbReference type="Gene3D" id="1.10.530.10">
    <property type="match status" value="1"/>
</dbReference>
<evidence type="ECO:0000313" key="3">
    <source>
        <dbReference type="Proteomes" id="UP000199527"/>
    </source>
</evidence>
<dbReference type="EMBL" id="FNEM01000006">
    <property type="protein sequence ID" value="SDJ23813.1"/>
    <property type="molecule type" value="Genomic_DNA"/>
</dbReference>